<feature type="domain" description="Fanconi anemia complex subunit FancL WD-repeat containing" evidence="1">
    <location>
        <begin position="4"/>
        <end position="87"/>
    </location>
</feature>
<dbReference type="PANTHER" id="PTHR13206">
    <property type="entry name" value="UBIQUITIN LIGASE PROTEIN PHF9 FANCONI ANEMIA GROUP L PROTEIN"/>
    <property type="match status" value="1"/>
</dbReference>
<evidence type="ECO:0000313" key="4">
    <source>
        <dbReference type="Proteomes" id="UP000615446"/>
    </source>
</evidence>
<dbReference type="Gene3D" id="3.10.110.10">
    <property type="entry name" value="Ubiquitin Conjugating Enzyme"/>
    <property type="match status" value="1"/>
</dbReference>
<organism evidence="3 4">
    <name type="scientific">Rhizophagus clarus</name>
    <dbReference type="NCBI Taxonomy" id="94130"/>
    <lineage>
        <taxon>Eukaryota</taxon>
        <taxon>Fungi</taxon>
        <taxon>Fungi incertae sedis</taxon>
        <taxon>Mucoromycota</taxon>
        <taxon>Glomeromycotina</taxon>
        <taxon>Glomeromycetes</taxon>
        <taxon>Glomerales</taxon>
        <taxon>Glomeraceae</taxon>
        <taxon>Rhizophagus</taxon>
    </lineage>
</organism>
<name>A0A8H3LYH3_9GLOM</name>
<gene>
    <name evidence="3" type="ORF">RCL2_002136700</name>
</gene>
<dbReference type="Pfam" id="PF09765">
    <property type="entry name" value="FANCL_d1"/>
    <property type="match status" value="1"/>
</dbReference>
<dbReference type="Pfam" id="PF18890">
    <property type="entry name" value="FANCL_d2"/>
    <property type="match status" value="1"/>
</dbReference>
<protein>
    <submittedName>
        <fullName evidence="3">E3 ubiquitin-protein ligase FANCL isoform X2</fullName>
    </submittedName>
</protein>
<evidence type="ECO:0000259" key="2">
    <source>
        <dbReference type="Pfam" id="PF18890"/>
    </source>
</evidence>
<dbReference type="AlphaFoldDB" id="A0A8H3LYH3"/>
<dbReference type="GO" id="GO:0006513">
    <property type="term" value="P:protein monoubiquitination"/>
    <property type="evidence" value="ECO:0007669"/>
    <property type="project" value="TreeGrafter"/>
</dbReference>
<dbReference type="GO" id="GO:0061630">
    <property type="term" value="F:ubiquitin protein ligase activity"/>
    <property type="evidence" value="ECO:0007669"/>
    <property type="project" value="TreeGrafter"/>
</dbReference>
<comment type="caution">
    <text evidence="3">The sequence shown here is derived from an EMBL/GenBank/DDBJ whole genome shotgun (WGS) entry which is preliminary data.</text>
</comment>
<dbReference type="Proteomes" id="UP000615446">
    <property type="component" value="Unassembled WGS sequence"/>
</dbReference>
<dbReference type="CDD" id="cd23786">
    <property type="entry name" value="ELF_FANCL"/>
    <property type="match status" value="1"/>
</dbReference>
<evidence type="ECO:0000259" key="1">
    <source>
        <dbReference type="Pfam" id="PF09765"/>
    </source>
</evidence>
<dbReference type="InterPro" id="IPR016135">
    <property type="entry name" value="UBQ-conjugating_enzyme/RWD"/>
</dbReference>
<dbReference type="InterPro" id="IPR026848">
    <property type="entry name" value="Fancl"/>
</dbReference>
<dbReference type="EMBL" id="BLAL01000236">
    <property type="protein sequence ID" value="GES94645.1"/>
    <property type="molecule type" value="Genomic_DNA"/>
</dbReference>
<dbReference type="GO" id="GO:0036297">
    <property type="term" value="P:interstrand cross-link repair"/>
    <property type="evidence" value="ECO:0007669"/>
    <property type="project" value="InterPro"/>
</dbReference>
<dbReference type="GO" id="GO:0043240">
    <property type="term" value="C:Fanconi anaemia nuclear complex"/>
    <property type="evidence" value="ECO:0007669"/>
    <property type="project" value="InterPro"/>
</dbReference>
<sequence>METHIFPLLALADADGLSYRGFITVKGQELPFEIQLENGKSLRNAKLNGSPELKRLLFGHEKALKQRLEQCPSLTEFFIDLKDLLERIITKEKREPMPDESYYSKLLSELDAVGWDKLESLDPSLKSLTLILNDSSSRKHKIYITLSFSYPQTPLTVHIDLPSSASKMPNPTINFNDVISFYSKIASQFSLIIYLFDSITFKFLYAQIA</sequence>
<feature type="domain" description="FANCL UBC-like" evidence="2">
    <location>
        <begin position="101"/>
        <end position="185"/>
    </location>
</feature>
<dbReference type="InterPro" id="IPR019162">
    <property type="entry name" value="FancL_WD-rpt_cont_dom"/>
</dbReference>
<dbReference type="CDD" id="cd23831">
    <property type="entry name" value="DRWD-N_FANCL"/>
    <property type="match status" value="1"/>
</dbReference>
<dbReference type="PANTHER" id="PTHR13206:SF0">
    <property type="entry name" value="E3 UBIQUITIN-PROTEIN LIGASE FANCL"/>
    <property type="match status" value="1"/>
</dbReference>
<dbReference type="InterPro" id="IPR043898">
    <property type="entry name" value="FANCL_d2"/>
</dbReference>
<evidence type="ECO:0000313" key="3">
    <source>
        <dbReference type="EMBL" id="GES94645.1"/>
    </source>
</evidence>
<reference evidence="3" key="1">
    <citation type="submission" date="2019-10" db="EMBL/GenBank/DDBJ databases">
        <title>Conservation and host-specific expression of non-tandemly repeated heterogenous ribosome RNA gene in arbuscular mycorrhizal fungi.</title>
        <authorList>
            <person name="Maeda T."/>
            <person name="Kobayashi Y."/>
            <person name="Nakagawa T."/>
            <person name="Ezawa T."/>
            <person name="Yamaguchi K."/>
            <person name="Bino T."/>
            <person name="Nishimoto Y."/>
            <person name="Shigenobu S."/>
            <person name="Kawaguchi M."/>
        </authorList>
    </citation>
    <scope>NUCLEOTIDE SEQUENCE</scope>
    <source>
        <strain evidence="3">HR1</strain>
    </source>
</reference>
<accession>A0A8H3LYH3</accession>
<dbReference type="OrthoDB" id="10263265at2759"/>
<proteinExistence type="predicted"/>